<dbReference type="InterPro" id="IPR000719">
    <property type="entry name" value="Prot_kinase_dom"/>
</dbReference>
<accession>A0AAW0RLU4</accession>
<evidence type="ECO:0000313" key="16">
    <source>
        <dbReference type="Proteomes" id="UP001397290"/>
    </source>
</evidence>
<evidence type="ECO:0000256" key="11">
    <source>
        <dbReference type="ARBA" id="ARBA00047899"/>
    </source>
</evidence>
<dbReference type="Pfam" id="PF13522">
    <property type="entry name" value="GATase_6"/>
    <property type="match status" value="1"/>
</dbReference>
<keyword evidence="7" id="KW-0547">Nucleotide-binding</keyword>
<dbReference type="Pfam" id="PF00069">
    <property type="entry name" value="Pkinase"/>
    <property type="match status" value="1"/>
</dbReference>
<dbReference type="Proteomes" id="UP001397290">
    <property type="component" value="Unassembled WGS sequence"/>
</dbReference>
<evidence type="ECO:0000256" key="1">
    <source>
        <dbReference type="ARBA" id="ARBA00003747"/>
    </source>
</evidence>
<evidence type="ECO:0000256" key="12">
    <source>
        <dbReference type="ARBA" id="ARBA00048679"/>
    </source>
</evidence>
<evidence type="ECO:0000256" key="9">
    <source>
        <dbReference type="ARBA" id="ARBA00030980"/>
    </source>
</evidence>
<feature type="domain" description="Glutamine amidotransferase type-2" evidence="14">
    <location>
        <begin position="2"/>
        <end position="218"/>
    </location>
</feature>
<comment type="catalytic activity">
    <reaction evidence="11">
        <text>L-threonyl-[protein] + ATP = O-phospho-L-threonyl-[protein] + ADP + H(+)</text>
        <dbReference type="Rhea" id="RHEA:46608"/>
        <dbReference type="Rhea" id="RHEA-COMP:11060"/>
        <dbReference type="Rhea" id="RHEA-COMP:11605"/>
        <dbReference type="ChEBI" id="CHEBI:15378"/>
        <dbReference type="ChEBI" id="CHEBI:30013"/>
        <dbReference type="ChEBI" id="CHEBI:30616"/>
        <dbReference type="ChEBI" id="CHEBI:61977"/>
        <dbReference type="ChEBI" id="CHEBI:456216"/>
        <dbReference type="EC" id="2.7.11.1"/>
    </reaction>
</comment>
<evidence type="ECO:0000256" key="3">
    <source>
        <dbReference type="ARBA" id="ARBA00012513"/>
    </source>
</evidence>
<comment type="subunit">
    <text evidence="2">Component of the EKC/KEOPS complex composed of at least BUD32, CGI121, GON7, KAE1 and PCC1; the whole complex dimerizes.</text>
</comment>
<evidence type="ECO:0000256" key="6">
    <source>
        <dbReference type="ARBA" id="ARBA00022598"/>
    </source>
</evidence>
<dbReference type="GO" id="GO:0004674">
    <property type="term" value="F:protein serine/threonine kinase activity"/>
    <property type="evidence" value="ECO:0007669"/>
    <property type="project" value="UniProtKB-EC"/>
</dbReference>
<dbReference type="Gene3D" id="3.40.50.620">
    <property type="entry name" value="HUPs"/>
    <property type="match status" value="2"/>
</dbReference>
<gene>
    <name evidence="15" type="ORF">G3M48_007615</name>
</gene>
<dbReference type="SUPFAM" id="SSF56235">
    <property type="entry name" value="N-terminal nucleophile aminohydrolases (Ntn hydrolases)"/>
    <property type="match status" value="1"/>
</dbReference>
<dbReference type="CDD" id="cd01991">
    <property type="entry name" value="Asn_synthase_B_C"/>
    <property type="match status" value="1"/>
</dbReference>
<keyword evidence="8" id="KW-0067">ATP-binding</keyword>
<dbReference type="GO" id="GO:0004066">
    <property type="term" value="F:asparagine synthase (glutamine-hydrolyzing) activity"/>
    <property type="evidence" value="ECO:0007669"/>
    <property type="project" value="InterPro"/>
</dbReference>
<dbReference type="Pfam" id="PF00733">
    <property type="entry name" value="Asn_synthase"/>
    <property type="match status" value="1"/>
</dbReference>
<reference evidence="15 16" key="1">
    <citation type="submission" date="2020-02" db="EMBL/GenBank/DDBJ databases">
        <title>Comparative genomics of the hypocrealean fungal genus Beauvera.</title>
        <authorList>
            <person name="Showalter D.N."/>
            <person name="Bushley K.E."/>
            <person name="Rehner S.A."/>
        </authorList>
    </citation>
    <scope>NUCLEOTIDE SEQUENCE [LARGE SCALE GENOMIC DNA]</scope>
    <source>
        <strain evidence="15 16">ARSEF4384</strain>
    </source>
</reference>
<organism evidence="15 16">
    <name type="scientific">Beauveria asiatica</name>
    <dbReference type="NCBI Taxonomy" id="1069075"/>
    <lineage>
        <taxon>Eukaryota</taxon>
        <taxon>Fungi</taxon>
        <taxon>Dikarya</taxon>
        <taxon>Ascomycota</taxon>
        <taxon>Pezizomycotina</taxon>
        <taxon>Sordariomycetes</taxon>
        <taxon>Hypocreomycetidae</taxon>
        <taxon>Hypocreales</taxon>
        <taxon>Cordycipitaceae</taxon>
        <taxon>Beauveria</taxon>
    </lineage>
</organism>
<evidence type="ECO:0000256" key="2">
    <source>
        <dbReference type="ARBA" id="ARBA00011534"/>
    </source>
</evidence>
<evidence type="ECO:0000256" key="4">
    <source>
        <dbReference type="ARBA" id="ARBA00013948"/>
    </source>
</evidence>
<evidence type="ECO:0000259" key="14">
    <source>
        <dbReference type="PROSITE" id="PS51278"/>
    </source>
</evidence>
<dbReference type="PROSITE" id="PS50011">
    <property type="entry name" value="PROTEIN_KINASE_DOM"/>
    <property type="match status" value="1"/>
</dbReference>
<comment type="caution">
    <text evidence="15">The sequence shown here is derived from an EMBL/GenBank/DDBJ whole genome shotgun (WGS) entry which is preliminary data.</text>
</comment>
<dbReference type="GO" id="GO:0005524">
    <property type="term" value="F:ATP binding"/>
    <property type="evidence" value="ECO:0007669"/>
    <property type="project" value="UniProtKB-KW"/>
</dbReference>
<dbReference type="GO" id="GO:0006529">
    <property type="term" value="P:asparagine biosynthetic process"/>
    <property type="evidence" value="ECO:0007669"/>
    <property type="project" value="InterPro"/>
</dbReference>
<dbReference type="SUPFAM" id="SSF56112">
    <property type="entry name" value="Protein kinase-like (PK-like)"/>
    <property type="match status" value="1"/>
</dbReference>
<keyword evidence="16" id="KW-1185">Reference proteome</keyword>
<dbReference type="PANTHER" id="PTHR11772:SF17">
    <property type="entry name" value="ASPARAGINE SYNTHETASE (EUROFUNG)"/>
    <property type="match status" value="1"/>
</dbReference>
<evidence type="ECO:0000259" key="13">
    <source>
        <dbReference type="PROSITE" id="PS50011"/>
    </source>
</evidence>
<dbReference type="Gene3D" id="3.60.20.10">
    <property type="entry name" value="Glutamine Phosphoribosylpyrophosphate, subunit 1, domain 1"/>
    <property type="match status" value="1"/>
</dbReference>
<evidence type="ECO:0000256" key="10">
    <source>
        <dbReference type="ARBA" id="ARBA00033194"/>
    </source>
</evidence>
<dbReference type="InterPro" id="IPR033738">
    <property type="entry name" value="AsnB_N"/>
</dbReference>
<dbReference type="EC" id="2.7.11.1" evidence="3"/>
<proteinExistence type="predicted"/>
<keyword evidence="6" id="KW-0436">Ligase</keyword>
<dbReference type="InterPro" id="IPR029055">
    <property type="entry name" value="Ntn_hydrolases_N"/>
</dbReference>
<dbReference type="InterPro" id="IPR008266">
    <property type="entry name" value="Tyr_kinase_AS"/>
</dbReference>
<dbReference type="GO" id="GO:0005829">
    <property type="term" value="C:cytosol"/>
    <property type="evidence" value="ECO:0007669"/>
    <property type="project" value="TreeGrafter"/>
</dbReference>
<protein>
    <recommendedName>
        <fullName evidence="5">EKC/KEOPS complex subunit BUD32</fullName>
        <ecNumber evidence="3">2.7.11.1</ecNumber>
    </recommendedName>
    <alternativeName>
        <fullName evidence="9 10">Atypical Serine/threonine protein kinase BUD32</fullName>
    </alternativeName>
    <alternativeName>
        <fullName evidence="4">EKC/KEOPS complex subunit bud32</fullName>
    </alternativeName>
</protein>
<evidence type="ECO:0000256" key="7">
    <source>
        <dbReference type="ARBA" id="ARBA00022741"/>
    </source>
</evidence>
<evidence type="ECO:0000313" key="15">
    <source>
        <dbReference type="EMBL" id="KAK8143172.1"/>
    </source>
</evidence>
<dbReference type="InterPro" id="IPR014729">
    <property type="entry name" value="Rossmann-like_a/b/a_fold"/>
</dbReference>
<feature type="domain" description="Protein kinase" evidence="13">
    <location>
        <begin position="686"/>
        <end position="928"/>
    </location>
</feature>
<dbReference type="PANTHER" id="PTHR11772">
    <property type="entry name" value="ASPARAGINE SYNTHETASE"/>
    <property type="match status" value="1"/>
</dbReference>
<dbReference type="InterPro" id="IPR011009">
    <property type="entry name" value="Kinase-like_dom_sf"/>
</dbReference>
<comment type="catalytic activity">
    <reaction evidence="12">
        <text>L-seryl-[protein] + ATP = O-phospho-L-seryl-[protein] + ADP + H(+)</text>
        <dbReference type="Rhea" id="RHEA:17989"/>
        <dbReference type="Rhea" id="RHEA-COMP:9863"/>
        <dbReference type="Rhea" id="RHEA-COMP:11604"/>
        <dbReference type="ChEBI" id="CHEBI:15378"/>
        <dbReference type="ChEBI" id="CHEBI:29999"/>
        <dbReference type="ChEBI" id="CHEBI:30616"/>
        <dbReference type="ChEBI" id="CHEBI:83421"/>
        <dbReference type="ChEBI" id="CHEBI:456216"/>
        <dbReference type="EC" id="2.7.11.1"/>
    </reaction>
</comment>
<dbReference type="Gene3D" id="1.10.510.10">
    <property type="entry name" value="Transferase(Phosphotransferase) domain 1"/>
    <property type="match status" value="1"/>
</dbReference>
<name>A0AAW0RLU4_9HYPO</name>
<dbReference type="InterPro" id="IPR001962">
    <property type="entry name" value="Asn_synthase"/>
</dbReference>
<sequence length="928" mass="103302">MCGISAFFGLGGPSSSSTVGDEVVLSLKEGLEKSLRMIEYRGPDATGTWLSPDGQVGLGHVRLAIVDISPAGNQPFVDDQDGIVAVVNGELYEHEKYREQLAHEHIFKGKSDCEIVIAVYKHYGVSFLSHLKGEFALVLWDQKRQLFLAARDRFSLDTTSYADIMAQMSSRYNTGTGNLETRSEAEMVDGVRGRLMQAVRLRLQADVPVGVYLSGGLDSSSVAGLIAHLVRHKGVRLGNDGSGHLSQLHCFTVQFGKETGADESEVAQRTADWLGARFHPVYMDEHALATRFEDAAWYSENPFADVNGICKLALSEKVHSLGLKVVITGEGSDEHFGGYSDFRPDSIQERDHSWPQSYFPDSERLAAWHEALGDTGATTFGDGEFDVPLSTRRMVNHTSTIQTVARVGHLPFASWTGQCAAAGDPETVLAESVDGRVRDKMANVWHPLNTSAYIWIKSFMPSVILRYCGDNMDMANSIESRPPFLDHCLTEYANQLPPSLKMKYDPETGQFDEKYILRQAMKPFITSEVFSQRKRKFSGPTHYAIGGPLHQTLQRLLTRENIAKLGFLDADLVQDYLLAAFYEKDGTAFRNAMLVAQFVVVAKSFINWLWRAVIAQYDRATTFLRQVLNRLRSVTVTKPPRPSHSCASPLTYNRIPGPWRRNVLPALPDRAFTIPDTIPHGEIYLITKGDYLGEGATSFVDRLVSGDIIKYPKPNPYCPEKEERCRQQMEIEAEAYRRIGDNARVPRLVHWDASSCCLTLEYLANGSLGSYLQNHDQTTIQQRHAWMAQAAEALAAVHAAKVIHCDVAPRNFMLNDALELHIADFAGSSVCGSRPTIDVSPRYRRPGRGPVPTYADDLFALGSVLYYIQTGHEPYHDIPENEAQDRFTVEAFPETATLSCGSIIHGCWAGEWDNAQQIFQALTKEISC</sequence>
<dbReference type="PROSITE" id="PS51278">
    <property type="entry name" value="GATASE_TYPE_2"/>
    <property type="match status" value="1"/>
</dbReference>
<comment type="function">
    <text evidence="1">Component of the EKC/KEOPS complex that is required for the formation of a threonylcarbamoyl group on adenosine at position 37 (t(6)A37) in tRNAs that read codons beginning with adenine. The complex is probably involved in the transfer of the threonylcarbamoyl moiety of threonylcarbamoyl-AMP (TC-AMP) to the N6 group of A37. BUD32 has ATPase activity in the context of the EKC/KEOPS complex and likely plays a supporting role to the catalytic subunit KAE1. The EKC/KEOPS complex also promotes both telomere uncapping and telomere elongation. The complex is required for efficient recruitment of transcriptional coactivators.</text>
</comment>
<dbReference type="InterPro" id="IPR050795">
    <property type="entry name" value="Asn_Synthetase"/>
</dbReference>
<dbReference type="SUPFAM" id="SSF52402">
    <property type="entry name" value="Adenine nucleotide alpha hydrolases-like"/>
    <property type="match status" value="1"/>
</dbReference>
<dbReference type="PROSITE" id="PS00109">
    <property type="entry name" value="PROTEIN_KINASE_TYR"/>
    <property type="match status" value="1"/>
</dbReference>
<dbReference type="EMBL" id="JAAHCF010000546">
    <property type="protein sequence ID" value="KAK8143172.1"/>
    <property type="molecule type" value="Genomic_DNA"/>
</dbReference>
<evidence type="ECO:0000256" key="5">
    <source>
        <dbReference type="ARBA" id="ARBA00019973"/>
    </source>
</evidence>
<dbReference type="InterPro" id="IPR017932">
    <property type="entry name" value="GATase_2_dom"/>
</dbReference>
<dbReference type="AlphaFoldDB" id="A0AAW0RLU4"/>
<evidence type="ECO:0000256" key="8">
    <source>
        <dbReference type="ARBA" id="ARBA00022840"/>
    </source>
</evidence>
<dbReference type="CDD" id="cd00712">
    <property type="entry name" value="AsnB"/>
    <property type="match status" value="1"/>
</dbReference>